<dbReference type="AlphaFoldDB" id="A0A3S9PMK9"/>
<organism evidence="1 2">
    <name type="scientific">Streptomyces luteoverticillatus</name>
    <name type="common">Streptoverticillium luteoverticillatus</name>
    <dbReference type="NCBI Taxonomy" id="66425"/>
    <lineage>
        <taxon>Bacteria</taxon>
        <taxon>Bacillati</taxon>
        <taxon>Actinomycetota</taxon>
        <taxon>Actinomycetes</taxon>
        <taxon>Kitasatosporales</taxon>
        <taxon>Streptomycetaceae</taxon>
        <taxon>Streptomyces</taxon>
    </lineage>
</organism>
<dbReference type="EMBL" id="CP034587">
    <property type="protein sequence ID" value="AZQ73610.1"/>
    <property type="molecule type" value="Genomic_DNA"/>
</dbReference>
<name>A0A3S9PMK9_STRLT</name>
<accession>A0A3S9PMK9</accession>
<reference evidence="1 2" key="1">
    <citation type="submission" date="2018-12" db="EMBL/GenBank/DDBJ databases">
        <title>The whole draft genome of Streptomyce luteoverticillatus CGMCC 15060.</title>
        <authorList>
            <person name="Feng Z."/>
            <person name="Chen G."/>
            <person name="Zhang J."/>
            <person name="Zhu H."/>
            <person name="Yu X."/>
            <person name="Zhang W."/>
            <person name="Zhang X."/>
        </authorList>
    </citation>
    <scope>NUCLEOTIDE SEQUENCE [LARGE SCALE GENOMIC DNA]</scope>
    <source>
        <strain evidence="1 2">CGMCC 15060</strain>
    </source>
</reference>
<dbReference type="RefSeq" id="WP_126916121.1">
    <property type="nucleotide sequence ID" value="NZ_CP034587.1"/>
</dbReference>
<gene>
    <name evidence="1" type="ORF">EKH77_22445</name>
</gene>
<evidence type="ECO:0000313" key="1">
    <source>
        <dbReference type="EMBL" id="AZQ73610.1"/>
    </source>
</evidence>
<dbReference type="Proteomes" id="UP000267900">
    <property type="component" value="Chromosome"/>
</dbReference>
<protein>
    <submittedName>
        <fullName evidence="1">Uncharacterized protein</fullName>
    </submittedName>
</protein>
<proteinExistence type="predicted"/>
<dbReference type="OrthoDB" id="3235632at2"/>
<sequence>MFGKSKDKDTDRSLDLGVLVLRDSQAVADAVREALETASEAERPGLERAAALIALHAARPEREVRAEWTRGVLAAAGVDPREQEVHAVRAVRRAEPGLSLKAAVQLVREAAGAA</sequence>
<keyword evidence="2" id="KW-1185">Reference proteome</keyword>
<evidence type="ECO:0000313" key="2">
    <source>
        <dbReference type="Proteomes" id="UP000267900"/>
    </source>
</evidence>